<keyword evidence="3" id="KW-1185">Reference proteome</keyword>
<name>A0A9P7GFQ1_9AGAR</name>
<reference evidence="2" key="1">
    <citation type="submission" date="2021-02" db="EMBL/GenBank/DDBJ databases">
        <authorList>
            <person name="Nieuwenhuis M."/>
            <person name="Van De Peppel L.J.J."/>
        </authorList>
    </citation>
    <scope>NUCLEOTIDE SEQUENCE</scope>
    <source>
        <strain evidence="2">D49</strain>
    </source>
</reference>
<evidence type="ECO:0000313" key="3">
    <source>
        <dbReference type="Proteomes" id="UP000717328"/>
    </source>
</evidence>
<dbReference type="Proteomes" id="UP000717328">
    <property type="component" value="Unassembled WGS sequence"/>
</dbReference>
<proteinExistence type="predicted"/>
<feature type="compositionally biased region" description="Low complexity" evidence="1">
    <location>
        <begin position="37"/>
        <end position="67"/>
    </location>
</feature>
<sequence length="308" mass="33437">MSLSGHPSGVNTGVHPLVPPGVPRTATAQPAGSPIMSDSATISSSGTTSAASNGDASHSAGRRASASMFDDEEENVSGVGLTTSGTNLTGNERLLQIMSAFALLPREDQEQFLGVMAVQKRPASTSVPVASAPALYSAAREEPSQTDPSARKFGFHECLRILALHGQHIPLTMFLSELLRKLAYGRVPLEKIHLASGIKVAFVKTEAFPDEEKMDTAEWMEGWTNYKDFMKAQGAEDSVYARWVCHYDYLSSRRDFKANFPTILRFDIEQRKQYVAHPVAYCELAYLAAVRATLRPVRDVLGSTTKAG</sequence>
<evidence type="ECO:0000256" key="1">
    <source>
        <dbReference type="SAM" id="MobiDB-lite"/>
    </source>
</evidence>
<comment type="caution">
    <text evidence="2">The sequence shown here is derived from an EMBL/GenBank/DDBJ whole genome shotgun (WGS) entry which is preliminary data.</text>
</comment>
<gene>
    <name evidence="2" type="ORF">H0H81_007406</name>
</gene>
<feature type="compositionally biased region" description="Polar residues" evidence="1">
    <location>
        <begin position="1"/>
        <end position="11"/>
    </location>
</feature>
<feature type="region of interest" description="Disordered" evidence="1">
    <location>
        <begin position="1"/>
        <end position="84"/>
    </location>
</feature>
<dbReference type="AlphaFoldDB" id="A0A9P7GFQ1"/>
<evidence type="ECO:0000313" key="2">
    <source>
        <dbReference type="EMBL" id="KAG5647793.1"/>
    </source>
</evidence>
<organism evidence="2 3">
    <name type="scientific">Sphagnurus paluster</name>
    <dbReference type="NCBI Taxonomy" id="117069"/>
    <lineage>
        <taxon>Eukaryota</taxon>
        <taxon>Fungi</taxon>
        <taxon>Dikarya</taxon>
        <taxon>Basidiomycota</taxon>
        <taxon>Agaricomycotina</taxon>
        <taxon>Agaricomycetes</taxon>
        <taxon>Agaricomycetidae</taxon>
        <taxon>Agaricales</taxon>
        <taxon>Tricholomatineae</taxon>
        <taxon>Lyophyllaceae</taxon>
        <taxon>Sphagnurus</taxon>
    </lineage>
</organism>
<protein>
    <submittedName>
        <fullName evidence="2">Uncharacterized protein</fullName>
    </submittedName>
</protein>
<dbReference type="OrthoDB" id="3018720at2759"/>
<reference evidence="2" key="2">
    <citation type="submission" date="2021-10" db="EMBL/GenBank/DDBJ databases">
        <title>Phylogenomics reveals ancestral predisposition of the termite-cultivated fungus Termitomyces towards a domesticated lifestyle.</title>
        <authorList>
            <person name="Auxier B."/>
            <person name="Grum-Grzhimaylo A."/>
            <person name="Cardenas M.E."/>
            <person name="Lodge J.D."/>
            <person name="Laessoe T."/>
            <person name="Pedersen O."/>
            <person name="Smith M.E."/>
            <person name="Kuyper T.W."/>
            <person name="Franco-Molano E.A."/>
            <person name="Baroni T.J."/>
            <person name="Aanen D.K."/>
        </authorList>
    </citation>
    <scope>NUCLEOTIDE SEQUENCE</scope>
    <source>
        <strain evidence="2">D49</strain>
    </source>
</reference>
<dbReference type="EMBL" id="JABCKI010001983">
    <property type="protein sequence ID" value="KAG5647793.1"/>
    <property type="molecule type" value="Genomic_DNA"/>
</dbReference>
<accession>A0A9P7GFQ1</accession>